<organism evidence="1 2">
    <name type="scientific">Funneliformis caledonium</name>
    <dbReference type="NCBI Taxonomy" id="1117310"/>
    <lineage>
        <taxon>Eukaryota</taxon>
        <taxon>Fungi</taxon>
        <taxon>Fungi incertae sedis</taxon>
        <taxon>Mucoromycota</taxon>
        <taxon>Glomeromycotina</taxon>
        <taxon>Glomeromycetes</taxon>
        <taxon>Glomerales</taxon>
        <taxon>Glomeraceae</taxon>
        <taxon>Funneliformis</taxon>
    </lineage>
</organism>
<keyword evidence="2" id="KW-1185">Reference proteome</keyword>
<sequence>MSISSSKQLILSTYRQILKEINKQFTNQNNNQLWRKEAISTFQQYRNLSNKEEVEKLTQDAQDLLCFLKSNRKFDELLKSYNPVHGYSEEKRIELTAKRVGLKLPITITEKKKLTQITKDENLYTESDE</sequence>
<reference evidence="1" key="1">
    <citation type="submission" date="2021-06" db="EMBL/GenBank/DDBJ databases">
        <authorList>
            <person name="Kallberg Y."/>
            <person name="Tangrot J."/>
            <person name="Rosling A."/>
        </authorList>
    </citation>
    <scope>NUCLEOTIDE SEQUENCE</scope>
    <source>
        <strain evidence="1">UK204</strain>
    </source>
</reference>
<dbReference type="PANTHER" id="PTHR28015:SF1">
    <property type="entry name" value="ATP SYNTHASE ASSEMBLY FACTOR FMC1, MITOCHONDRIAL"/>
    <property type="match status" value="1"/>
</dbReference>
<dbReference type="AlphaFoldDB" id="A0A9N9DAM9"/>
<evidence type="ECO:0000313" key="1">
    <source>
        <dbReference type="EMBL" id="CAG8634257.1"/>
    </source>
</evidence>
<proteinExistence type="predicted"/>
<protein>
    <submittedName>
        <fullName evidence="1">3531_t:CDS:1</fullName>
    </submittedName>
</protein>
<gene>
    <name evidence="1" type="ORF">FCALED_LOCUS10231</name>
</gene>
<name>A0A9N9DAM9_9GLOM</name>
<dbReference type="GO" id="GO:0033615">
    <property type="term" value="P:mitochondrial proton-transporting ATP synthase complex assembly"/>
    <property type="evidence" value="ECO:0007669"/>
    <property type="project" value="InterPro"/>
</dbReference>
<evidence type="ECO:0000313" key="2">
    <source>
        <dbReference type="Proteomes" id="UP000789570"/>
    </source>
</evidence>
<dbReference type="PANTHER" id="PTHR28015">
    <property type="entry name" value="ATP SYNTHASE ASSEMBLY FACTOR FMC1, MITOCHONDRIAL"/>
    <property type="match status" value="1"/>
</dbReference>
<dbReference type="Pfam" id="PF13233">
    <property type="entry name" value="Complex1_LYR_2"/>
    <property type="match status" value="1"/>
</dbReference>
<feature type="non-terminal residue" evidence="1">
    <location>
        <position position="129"/>
    </location>
</feature>
<dbReference type="EMBL" id="CAJVPQ010003661">
    <property type="protein sequence ID" value="CAG8634257.1"/>
    <property type="molecule type" value="Genomic_DNA"/>
</dbReference>
<dbReference type="GO" id="GO:0005759">
    <property type="term" value="C:mitochondrial matrix"/>
    <property type="evidence" value="ECO:0007669"/>
    <property type="project" value="TreeGrafter"/>
</dbReference>
<dbReference type="Proteomes" id="UP000789570">
    <property type="component" value="Unassembled WGS sequence"/>
</dbReference>
<accession>A0A9N9DAM9</accession>
<comment type="caution">
    <text evidence="1">The sequence shown here is derived from an EMBL/GenBank/DDBJ whole genome shotgun (WGS) entry which is preliminary data.</text>
</comment>
<dbReference type="OrthoDB" id="15893at2759"/>
<dbReference type="InterPro" id="IPR039196">
    <property type="entry name" value="Fmc1"/>
</dbReference>